<dbReference type="InterPro" id="IPR045001">
    <property type="entry name" value="DRG"/>
</dbReference>
<evidence type="ECO:0000259" key="3">
    <source>
        <dbReference type="PROSITE" id="PS51710"/>
    </source>
</evidence>
<dbReference type="AlphaFoldDB" id="D8LAY4"/>
<dbReference type="Gene3D" id="3.10.20.30">
    <property type="match status" value="1"/>
</dbReference>
<keyword evidence="6" id="KW-1185">Reference proteome</keyword>
<evidence type="ECO:0000313" key="5">
    <source>
        <dbReference type="EMBL" id="CBN76493.1"/>
    </source>
</evidence>
<dbReference type="EMBL" id="FN649726">
    <property type="protein sequence ID" value="CBN76493.1"/>
    <property type="molecule type" value="Genomic_DNA"/>
</dbReference>
<dbReference type="InterPro" id="IPR006074">
    <property type="entry name" value="GTP1-OBG_CS"/>
</dbReference>
<keyword evidence="1" id="KW-0547">Nucleotide-binding</keyword>
<evidence type="ECO:0000256" key="1">
    <source>
        <dbReference type="ARBA" id="ARBA00022741"/>
    </source>
</evidence>
<dbReference type="Pfam" id="PF02824">
    <property type="entry name" value="TGS"/>
    <property type="match status" value="1"/>
</dbReference>
<dbReference type="InParanoid" id="D8LAY4"/>
<accession>D8LAY4</accession>
<feature type="domain" description="OBG-type G" evidence="3">
    <location>
        <begin position="62"/>
        <end position="292"/>
    </location>
</feature>
<dbReference type="PANTHER" id="PTHR43127">
    <property type="entry name" value="DEVELOPMENTALLY-REGULATED GTP-BINDING PROTEIN 2"/>
    <property type="match status" value="1"/>
</dbReference>
<dbReference type="GO" id="GO:0003924">
    <property type="term" value="F:GTPase activity"/>
    <property type="evidence" value="ECO:0007669"/>
    <property type="project" value="InterPro"/>
</dbReference>
<reference evidence="5 6" key="1">
    <citation type="journal article" date="2010" name="Nature">
        <title>The Ectocarpus genome and the independent evolution of multicellularity in brown algae.</title>
        <authorList>
            <person name="Cock J.M."/>
            <person name="Sterck L."/>
            <person name="Rouze P."/>
            <person name="Scornet D."/>
            <person name="Allen A.E."/>
            <person name="Amoutzias G."/>
            <person name="Anthouard V."/>
            <person name="Artiguenave F."/>
            <person name="Aury J.M."/>
            <person name="Badger J.H."/>
            <person name="Beszteri B."/>
            <person name="Billiau K."/>
            <person name="Bonnet E."/>
            <person name="Bothwell J.H."/>
            <person name="Bowler C."/>
            <person name="Boyen C."/>
            <person name="Brownlee C."/>
            <person name="Carrano C.J."/>
            <person name="Charrier B."/>
            <person name="Cho G.Y."/>
            <person name="Coelho S.M."/>
            <person name="Collen J."/>
            <person name="Corre E."/>
            <person name="Da Silva C."/>
            <person name="Delage L."/>
            <person name="Delaroque N."/>
            <person name="Dittami S.M."/>
            <person name="Doulbeau S."/>
            <person name="Elias M."/>
            <person name="Farnham G."/>
            <person name="Gachon C.M."/>
            <person name="Gschloessl B."/>
            <person name="Heesch S."/>
            <person name="Jabbari K."/>
            <person name="Jubin C."/>
            <person name="Kawai H."/>
            <person name="Kimura K."/>
            <person name="Kloareg B."/>
            <person name="Kupper F.C."/>
            <person name="Lang D."/>
            <person name="Le Bail A."/>
            <person name="Leblanc C."/>
            <person name="Lerouge P."/>
            <person name="Lohr M."/>
            <person name="Lopez P.J."/>
            <person name="Martens C."/>
            <person name="Maumus F."/>
            <person name="Michel G."/>
            <person name="Miranda-Saavedra D."/>
            <person name="Morales J."/>
            <person name="Moreau H."/>
            <person name="Motomura T."/>
            <person name="Nagasato C."/>
            <person name="Napoli C.A."/>
            <person name="Nelson D.R."/>
            <person name="Nyvall-Collen P."/>
            <person name="Peters A.F."/>
            <person name="Pommier C."/>
            <person name="Potin P."/>
            <person name="Poulain J."/>
            <person name="Quesneville H."/>
            <person name="Read B."/>
            <person name="Rensing S.A."/>
            <person name="Ritter A."/>
            <person name="Rousvoal S."/>
            <person name="Samanta M."/>
            <person name="Samson G."/>
            <person name="Schroeder D.C."/>
            <person name="Segurens B."/>
            <person name="Strittmatter M."/>
            <person name="Tonon T."/>
            <person name="Tregear J.W."/>
            <person name="Valentin K."/>
            <person name="von Dassow P."/>
            <person name="Yamagishi T."/>
            <person name="Van de Peer Y."/>
            <person name="Wincker P."/>
        </authorList>
    </citation>
    <scope>NUCLEOTIDE SEQUENCE [LARGE SCALE GENOMIC DNA]</scope>
    <source>
        <strain evidence="6">Ec32 / CCAP1310/4</strain>
    </source>
</reference>
<dbReference type="STRING" id="2880.D8LAY4"/>
<dbReference type="FunCoup" id="D8LAY4">
    <property type="interactions" value="67"/>
</dbReference>
<dbReference type="CDD" id="cd01896">
    <property type="entry name" value="DRG"/>
    <property type="match status" value="1"/>
</dbReference>
<dbReference type="InterPro" id="IPR004095">
    <property type="entry name" value="TGS"/>
</dbReference>
<sequence>MGILERIKEIEQEMDKTQRNKATEGHLGMLKARLAKLRSELLTPSSGGGGGQGFDVARSGDGRVAMIGFPSVGKSSLLSELTETESVAAGYEFTTLTCIPGNVYYNDTRIQLLDLPGIIEGAAYGKGRGREVIAVARSSDLILMVLDGAKEGVNQHRQILERELETVGLRLNKTPPNVYYRLKKDGGVKFNSTIALTKLGDDPGATVKRVLSEYKIHNCEVLVREDVTVDDIVDVVQGNRKYVKCLYVYNKVDMISIEDMDKLAREPNSIVVSVHMKLNLEALLAKMWVYMGLIRIFTKRKGHPPDFTDPVILSSERSGTNVKAAAQHISREMIDVFNYALVWGRSTKHDPMRCGLAHQLQDEDVLQIVPKTITQQKRSKGYVKIAQNAKDALATRRKKKPLKT</sequence>
<dbReference type="InterPro" id="IPR027417">
    <property type="entry name" value="P-loop_NTPase"/>
</dbReference>
<dbReference type="Proteomes" id="UP000002630">
    <property type="component" value="Linkage Group LG01"/>
</dbReference>
<dbReference type="InterPro" id="IPR012676">
    <property type="entry name" value="TGS-like"/>
</dbReference>
<evidence type="ECO:0000313" key="6">
    <source>
        <dbReference type="Proteomes" id="UP000002630"/>
    </source>
</evidence>
<feature type="domain" description="TGS" evidence="4">
    <location>
        <begin position="292"/>
        <end position="370"/>
    </location>
</feature>
<dbReference type="InterPro" id="IPR005225">
    <property type="entry name" value="Small_GTP-bd"/>
</dbReference>
<dbReference type="OrthoDB" id="603at2759"/>
<organism evidence="5 6">
    <name type="scientific">Ectocarpus siliculosus</name>
    <name type="common">Brown alga</name>
    <name type="synonym">Conferva siliculosa</name>
    <dbReference type="NCBI Taxonomy" id="2880"/>
    <lineage>
        <taxon>Eukaryota</taxon>
        <taxon>Sar</taxon>
        <taxon>Stramenopiles</taxon>
        <taxon>Ochrophyta</taxon>
        <taxon>PX clade</taxon>
        <taxon>Phaeophyceae</taxon>
        <taxon>Ectocarpales</taxon>
        <taxon>Ectocarpaceae</taxon>
        <taxon>Ectocarpus</taxon>
    </lineage>
</organism>
<dbReference type="PROSITE" id="PS51710">
    <property type="entry name" value="G_OBG"/>
    <property type="match status" value="1"/>
</dbReference>
<dbReference type="InterPro" id="IPR031662">
    <property type="entry name" value="GTP-binding_2"/>
</dbReference>
<dbReference type="EMBL" id="FN647682">
    <property type="protein sequence ID" value="CBN76493.1"/>
    <property type="molecule type" value="Genomic_DNA"/>
</dbReference>
<dbReference type="SUPFAM" id="SSF52540">
    <property type="entry name" value="P-loop containing nucleoside triphosphate hydrolases"/>
    <property type="match status" value="1"/>
</dbReference>
<dbReference type="NCBIfam" id="TIGR00231">
    <property type="entry name" value="small_GTP"/>
    <property type="match status" value="1"/>
</dbReference>
<dbReference type="PROSITE" id="PS51880">
    <property type="entry name" value="TGS"/>
    <property type="match status" value="1"/>
</dbReference>
<name>D8LAY4_ECTSI</name>
<dbReference type="InterPro" id="IPR006073">
    <property type="entry name" value="GTP-bd"/>
</dbReference>
<dbReference type="FunFam" id="3.10.20.30:FF:000003">
    <property type="entry name" value="Developmentally-regulated GTP-binding protein 1"/>
    <property type="match status" value="1"/>
</dbReference>
<dbReference type="eggNOG" id="KOG1486">
    <property type="taxonomic scope" value="Eukaryota"/>
</dbReference>
<dbReference type="PROSITE" id="PS00905">
    <property type="entry name" value="GTP1_OBG"/>
    <property type="match status" value="1"/>
</dbReference>
<dbReference type="Pfam" id="PF01926">
    <property type="entry name" value="MMR_HSR1"/>
    <property type="match status" value="1"/>
</dbReference>
<proteinExistence type="predicted"/>
<dbReference type="FunFam" id="3.40.50.300:FF:001436">
    <property type="entry name" value="Developmentally-regulated GTP-binding protein"/>
    <property type="match status" value="1"/>
</dbReference>
<evidence type="ECO:0000256" key="2">
    <source>
        <dbReference type="ARBA" id="ARBA00023134"/>
    </source>
</evidence>
<protein>
    <submittedName>
        <fullName evidence="5">DRG2, developmentally regulated GTPase 2</fullName>
    </submittedName>
</protein>
<dbReference type="PRINTS" id="PR00326">
    <property type="entry name" value="GTP1OBG"/>
</dbReference>
<dbReference type="InterPro" id="IPR031167">
    <property type="entry name" value="G_OBG"/>
</dbReference>
<keyword evidence="2" id="KW-0342">GTP-binding</keyword>
<dbReference type="GO" id="GO:0005525">
    <property type="term" value="F:GTP binding"/>
    <property type="evidence" value="ECO:0007669"/>
    <property type="project" value="UniProtKB-KW"/>
</dbReference>
<dbReference type="SUPFAM" id="SSF81271">
    <property type="entry name" value="TGS-like"/>
    <property type="match status" value="1"/>
</dbReference>
<dbReference type="OMA" id="DVCDQVH"/>
<dbReference type="InterPro" id="IPR012675">
    <property type="entry name" value="Beta-grasp_dom_sf"/>
</dbReference>
<dbReference type="Pfam" id="PF16897">
    <property type="entry name" value="MMR_HSR1_Xtn"/>
    <property type="match status" value="1"/>
</dbReference>
<gene>
    <name evidence="5" type="primary">DRG2</name>
    <name evidence="5" type="ORF">Esi_0000_0089</name>
</gene>
<dbReference type="Gene3D" id="6.10.140.1070">
    <property type="match status" value="2"/>
</dbReference>
<evidence type="ECO:0000259" key="4">
    <source>
        <dbReference type="PROSITE" id="PS51880"/>
    </source>
</evidence>